<protein>
    <submittedName>
        <fullName evidence="1">PhnD/SsuA/transferrin family substrate-binding protein</fullName>
    </submittedName>
</protein>
<dbReference type="Gene3D" id="3.40.190.10">
    <property type="entry name" value="Periplasmic binding protein-like II"/>
    <property type="match status" value="2"/>
</dbReference>
<dbReference type="PANTHER" id="PTHR35841">
    <property type="entry name" value="PHOSPHONATES-BINDING PERIPLASMIC PROTEIN"/>
    <property type="match status" value="1"/>
</dbReference>
<proteinExistence type="predicted"/>
<dbReference type="Proteomes" id="UP001556692">
    <property type="component" value="Unassembled WGS sequence"/>
</dbReference>
<name>A0ABV3SS88_9HYPH</name>
<evidence type="ECO:0000313" key="2">
    <source>
        <dbReference type="Proteomes" id="UP001556692"/>
    </source>
</evidence>
<dbReference type="Pfam" id="PF12974">
    <property type="entry name" value="Phosphonate-bd"/>
    <property type="match status" value="1"/>
</dbReference>
<comment type="caution">
    <text evidence="1">The sequence shown here is derived from an EMBL/GenBank/DDBJ whole genome shotgun (WGS) entry which is preliminary data.</text>
</comment>
<sequence>MLAPGRASAQEGFKFGLTPVFLSNDLELLALLRAYLTEAIGEPVELVSRRTYQEITALLVAGQLHAAWICGYPYVQFKSELDLVATPSWHGRPLYQSYLIAAADRQTERWEDLKGDIHAFSDPDSNSGFLVTRALLAENGLKPEGFFARSFYTYGHRNVIRAVASGLAQSGSVDGYVWDVMREMEPGLVDQTRIVRRSEWLGFPPVASARALAGDARLARLKDALTGMDRHEEGRKVLALLRLDGFVATEPALFDTIAAKVDAVRRFG</sequence>
<reference evidence="1 2" key="1">
    <citation type="submission" date="2024-05" db="EMBL/GenBank/DDBJ databases">
        <authorList>
            <person name="Jiang F."/>
        </authorList>
    </citation>
    <scope>NUCLEOTIDE SEQUENCE [LARGE SCALE GENOMIC DNA]</scope>
    <source>
        <strain evidence="1 2">LZ166</strain>
    </source>
</reference>
<accession>A0ABV3SS88</accession>
<dbReference type="SUPFAM" id="SSF53850">
    <property type="entry name" value="Periplasmic binding protein-like II"/>
    <property type="match status" value="1"/>
</dbReference>
<keyword evidence="2" id="KW-1185">Reference proteome</keyword>
<dbReference type="PANTHER" id="PTHR35841:SF1">
    <property type="entry name" value="PHOSPHONATES-BINDING PERIPLASMIC PROTEIN"/>
    <property type="match status" value="1"/>
</dbReference>
<dbReference type="EMBL" id="JBDPGJ010000011">
    <property type="protein sequence ID" value="MEX0409678.1"/>
    <property type="molecule type" value="Genomic_DNA"/>
</dbReference>
<organism evidence="1 2">
    <name type="scientific">Aquibium pacificus</name>
    <dbReference type="NCBI Taxonomy" id="3153579"/>
    <lineage>
        <taxon>Bacteria</taxon>
        <taxon>Pseudomonadati</taxon>
        <taxon>Pseudomonadota</taxon>
        <taxon>Alphaproteobacteria</taxon>
        <taxon>Hyphomicrobiales</taxon>
        <taxon>Phyllobacteriaceae</taxon>
        <taxon>Aquibium</taxon>
    </lineage>
</organism>
<dbReference type="CDD" id="cd13571">
    <property type="entry name" value="PBP2_PnhD_1"/>
    <property type="match status" value="1"/>
</dbReference>
<evidence type="ECO:0000313" key="1">
    <source>
        <dbReference type="EMBL" id="MEX0409678.1"/>
    </source>
</evidence>
<gene>
    <name evidence="1" type="ORF">ABGN05_28975</name>
</gene>